<reference key="1">
    <citation type="submission" date="2010-09" db="EMBL/GenBank/DDBJ databases">
        <authorList>
            <person name="Roh H."/>
            <person name="Ko H.-J."/>
            <person name="Kim D."/>
            <person name="Choi D.G."/>
            <person name="Park S."/>
            <person name="Kim S."/>
            <person name="Kim K.H."/>
            <person name="Chang I.S."/>
            <person name="Choi I.-G."/>
        </authorList>
    </citation>
    <scope>NUCLEOTIDE SEQUENCE</scope>
    <source>
        <strain>KIST612</strain>
    </source>
</reference>
<keyword evidence="2" id="KW-1185">Reference proteome</keyword>
<sequence>MIFCYVCCCSTHFNTSTVFYLLFLFIPKKIFLKQSINRYMKFFQ</sequence>
<reference evidence="1 2" key="2">
    <citation type="journal article" date="2011" name="J. Bacteriol.">
        <title>Complete genome sequence of a carbon monoxide-utilizing acetogen, Eubacterium limosum KIST612.</title>
        <authorList>
            <person name="Roh H."/>
            <person name="Ko H.J."/>
            <person name="Kim D."/>
            <person name="Choi D.G."/>
            <person name="Park S."/>
            <person name="Kim S."/>
            <person name="Chang I.S."/>
            <person name="Choi I.G."/>
        </authorList>
    </citation>
    <scope>NUCLEOTIDE SEQUENCE [LARGE SCALE GENOMIC DNA]</scope>
    <source>
        <strain evidence="1 2">KIST612</strain>
    </source>
</reference>
<dbReference type="HOGENOM" id="CLU_3216395_0_0_9"/>
<evidence type="ECO:0000313" key="1">
    <source>
        <dbReference type="EMBL" id="ADO36841.1"/>
    </source>
</evidence>
<gene>
    <name evidence="1" type="ordered locus">ELI_1857</name>
</gene>
<organism evidence="1 2">
    <name type="scientific">Eubacterium callanderi</name>
    <dbReference type="NCBI Taxonomy" id="53442"/>
    <lineage>
        <taxon>Bacteria</taxon>
        <taxon>Bacillati</taxon>
        <taxon>Bacillota</taxon>
        <taxon>Clostridia</taxon>
        <taxon>Eubacteriales</taxon>
        <taxon>Eubacteriaceae</taxon>
        <taxon>Eubacterium</taxon>
    </lineage>
</organism>
<name>E3GK88_9FIRM</name>
<dbReference type="Proteomes" id="UP000006873">
    <property type="component" value="Chromosome"/>
</dbReference>
<dbReference type="KEGG" id="elm:ELI_1857"/>
<dbReference type="AlphaFoldDB" id="E3GK88"/>
<dbReference type="EMBL" id="CP002273">
    <property type="protein sequence ID" value="ADO36841.1"/>
    <property type="molecule type" value="Genomic_DNA"/>
</dbReference>
<accession>E3GK88</accession>
<protein>
    <submittedName>
        <fullName evidence="1">Uncharacterized protein</fullName>
    </submittedName>
</protein>
<proteinExistence type="predicted"/>
<evidence type="ECO:0000313" key="2">
    <source>
        <dbReference type="Proteomes" id="UP000006873"/>
    </source>
</evidence>